<dbReference type="AlphaFoldDB" id="A0A1M6JB61"/>
<name>A0A1M6JB61_REIAG</name>
<protein>
    <submittedName>
        <fullName evidence="1">Uncharacterized protein</fullName>
    </submittedName>
</protein>
<proteinExistence type="predicted"/>
<evidence type="ECO:0000313" key="2">
    <source>
        <dbReference type="Proteomes" id="UP000184474"/>
    </source>
</evidence>
<gene>
    <name evidence="1" type="ORF">SAMN04488028_101119</name>
</gene>
<dbReference type="EMBL" id="FRAA01000001">
    <property type="protein sequence ID" value="SHJ43925.1"/>
    <property type="molecule type" value="Genomic_DNA"/>
</dbReference>
<organism evidence="1 2">
    <name type="scientific">Reichenbachiella agariperforans</name>
    <dbReference type="NCBI Taxonomy" id="156994"/>
    <lineage>
        <taxon>Bacteria</taxon>
        <taxon>Pseudomonadati</taxon>
        <taxon>Bacteroidota</taxon>
        <taxon>Cytophagia</taxon>
        <taxon>Cytophagales</taxon>
        <taxon>Reichenbachiellaceae</taxon>
        <taxon>Reichenbachiella</taxon>
    </lineage>
</organism>
<accession>A0A1M6JB61</accession>
<keyword evidence="2" id="KW-1185">Reference proteome</keyword>
<reference evidence="2" key="1">
    <citation type="submission" date="2016-11" db="EMBL/GenBank/DDBJ databases">
        <authorList>
            <person name="Varghese N."/>
            <person name="Submissions S."/>
        </authorList>
    </citation>
    <scope>NUCLEOTIDE SEQUENCE [LARGE SCALE GENOMIC DNA]</scope>
    <source>
        <strain evidence="2">DSM 26134</strain>
    </source>
</reference>
<sequence length="39" mass="4468">MKNSKFTESLLIKILKEQASGRKVTDVYRMGLASLLRIE</sequence>
<dbReference type="Proteomes" id="UP000184474">
    <property type="component" value="Unassembled WGS sequence"/>
</dbReference>
<evidence type="ECO:0000313" key="1">
    <source>
        <dbReference type="EMBL" id="SHJ43925.1"/>
    </source>
</evidence>